<dbReference type="PANTHER" id="PTHR30349">
    <property type="entry name" value="PHAGE INTEGRASE-RELATED"/>
    <property type="match status" value="1"/>
</dbReference>
<dbReference type="InterPro" id="IPR002104">
    <property type="entry name" value="Integrase_catalytic"/>
</dbReference>
<dbReference type="InterPro" id="IPR013762">
    <property type="entry name" value="Integrase-like_cat_sf"/>
</dbReference>
<evidence type="ECO:0000259" key="7">
    <source>
        <dbReference type="PROSITE" id="PS51900"/>
    </source>
</evidence>
<dbReference type="GO" id="GO:0006310">
    <property type="term" value="P:DNA recombination"/>
    <property type="evidence" value="ECO:0007669"/>
    <property type="project" value="UniProtKB-KW"/>
</dbReference>
<dbReference type="PROSITE" id="PS51900">
    <property type="entry name" value="CB"/>
    <property type="match status" value="1"/>
</dbReference>
<evidence type="ECO:0000313" key="8">
    <source>
        <dbReference type="EMBL" id="KZN70325.1"/>
    </source>
</evidence>
<evidence type="ECO:0000256" key="2">
    <source>
        <dbReference type="ARBA" id="ARBA00022908"/>
    </source>
</evidence>
<dbReference type="Gene3D" id="1.10.150.130">
    <property type="match status" value="1"/>
</dbReference>
<dbReference type="GO" id="GO:0015074">
    <property type="term" value="P:DNA integration"/>
    <property type="evidence" value="ECO:0007669"/>
    <property type="project" value="UniProtKB-KW"/>
</dbReference>
<reference evidence="8 9" key="1">
    <citation type="submission" date="2013-07" db="EMBL/GenBank/DDBJ databases">
        <title>Comparative Genomic and Metabolomic Analysis of Twelve Strains of Pseudoalteromonas luteoviolacea.</title>
        <authorList>
            <person name="Vynne N.G."/>
            <person name="Mansson M."/>
            <person name="Gram L."/>
        </authorList>
    </citation>
    <scope>NUCLEOTIDE SEQUENCE [LARGE SCALE GENOMIC DNA]</scope>
    <source>
        <strain evidence="8 9">S4060-1</strain>
    </source>
</reference>
<evidence type="ECO:0000313" key="9">
    <source>
        <dbReference type="Proteomes" id="UP000076661"/>
    </source>
</evidence>
<dbReference type="EMBL" id="AUXX01000001">
    <property type="protein sequence ID" value="KZN70325.1"/>
    <property type="molecule type" value="Genomic_DNA"/>
</dbReference>
<organism evidence="8 9">
    <name type="scientific">Pseudoalteromonas luteoviolacea S4060-1</name>
    <dbReference type="NCBI Taxonomy" id="1365257"/>
    <lineage>
        <taxon>Bacteria</taxon>
        <taxon>Pseudomonadati</taxon>
        <taxon>Pseudomonadota</taxon>
        <taxon>Gammaproteobacteria</taxon>
        <taxon>Alteromonadales</taxon>
        <taxon>Pseudoalteromonadaceae</taxon>
        <taxon>Pseudoalteromonas</taxon>
    </lineage>
</organism>
<dbReference type="GO" id="GO:0007059">
    <property type="term" value="P:chromosome segregation"/>
    <property type="evidence" value="ECO:0007669"/>
    <property type="project" value="UniProtKB-KW"/>
</dbReference>
<evidence type="ECO:0000256" key="1">
    <source>
        <dbReference type="ARBA" id="ARBA00022829"/>
    </source>
</evidence>
<dbReference type="Pfam" id="PF00589">
    <property type="entry name" value="Phage_integrase"/>
    <property type="match status" value="1"/>
</dbReference>
<evidence type="ECO:0000256" key="4">
    <source>
        <dbReference type="ARBA" id="ARBA00023172"/>
    </source>
</evidence>
<evidence type="ECO:0000259" key="6">
    <source>
        <dbReference type="PROSITE" id="PS51898"/>
    </source>
</evidence>
<dbReference type="InterPro" id="IPR050090">
    <property type="entry name" value="Tyrosine_recombinase_XerCD"/>
</dbReference>
<evidence type="ECO:0000256" key="5">
    <source>
        <dbReference type="PROSITE-ProRule" id="PRU01248"/>
    </source>
</evidence>
<keyword evidence="4" id="KW-0233">DNA recombination</keyword>
<dbReference type="PROSITE" id="PS51898">
    <property type="entry name" value="TYR_RECOMBINASE"/>
    <property type="match status" value="1"/>
</dbReference>
<dbReference type="InterPro" id="IPR044068">
    <property type="entry name" value="CB"/>
</dbReference>
<protein>
    <recommendedName>
        <fullName evidence="10">Tyr recombinase domain-containing protein</fullName>
    </recommendedName>
</protein>
<accession>A0A167PBL3</accession>
<sequence length="330" mass="37419">MAKLKTLTVAFALQKYRQHCLAEGLAPRTIINKCININLFFKWAFDAGVLYPRDVNKDVCESYKAYLAGVTSHHTGRPLKKSTRRNRVSDVRVFYAELTYLGYFEINPLHQLRLPKSPRPMVSALLSQDEVERVMAETKIHGLKGLRDRAILECYYSTAARRNEIGNLKMEDIKFNREQLLIVNGKRDKTRYIPLAPRTASWIQAYCKYTRPLLANLSSGNTVFLDNHGLAFRAHQLTAMVKKYLLSAGIDVGAACNAFRHSAATHMLENGADCRVLQEYLGHSDLSTTQVYLEVTQTQLKKTYTKTHPAAMAGKQLSKGEVEDYLVRNS</sequence>
<dbReference type="PANTHER" id="PTHR30349:SF81">
    <property type="entry name" value="TYROSINE RECOMBINASE XERC"/>
    <property type="match status" value="1"/>
</dbReference>
<feature type="domain" description="Core-binding (CB)" evidence="7">
    <location>
        <begin position="7"/>
        <end position="99"/>
    </location>
</feature>
<proteinExistence type="predicted"/>
<comment type="caution">
    <text evidence="8">The sequence shown here is derived from an EMBL/GenBank/DDBJ whole genome shotgun (WGS) entry which is preliminary data.</text>
</comment>
<keyword evidence="1" id="KW-0159">Chromosome partition</keyword>
<gene>
    <name evidence="8" type="ORF">N478_00045</name>
</gene>
<dbReference type="Proteomes" id="UP000076661">
    <property type="component" value="Unassembled WGS sequence"/>
</dbReference>
<evidence type="ECO:0000256" key="3">
    <source>
        <dbReference type="ARBA" id="ARBA00023125"/>
    </source>
</evidence>
<evidence type="ECO:0008006" key="10">
    <source>
        <dbReference type="Google" id="ProtNLM"/>
    </source>
</evidence>
<dbReference type="InterPro" id="IPR010998">
    <property type="entry name" value="Integrase_recombinase_N"/>
</dbReference>
<keyword evidence="2" id="KW-0229">DNA integration</keyword>
<dbReference type="SUPFAM" id="SSF56349">
    <property type="entry name" value="DNA breaking-rejoining enzymes"/>
    <property type="match status" value="1"/>
</dbReference>
<keyword evidence="3 5" id="KW-0238">DNA-binding</keyword>
<dbReference type="InterPro" id="IPR011010">
    <property type="entry name" value="DNA_brk_join_enz"/>
</dbReference>
<name>A0A167PBL3_9GAMM</name>
<dbReference type="Gene3D" id="1.10.443.10">
    <property type="entry name" value="Intergrase catalytic core"/>
    <property type="match status" value="1"/>
</dbReference>
<dbReference type="PATRIC" id="fig|1365257.3.peg.9"/>
<dbReference type="AlphaFoldDB" id="A0A167PBL3"/>
<dbReference type="GO" id="GO:0003677">
    <property type="term" value="F:DNA binding"/>
    <property type="evidence" value="ECO:0007669"/>
    <property type="project" value="UniProtKB-UniRule"/>
</dbReference>
<dbReference type="RefSeq" id="WP_063379476.1">
    <property type="nucleotide sequence ID" value="NZ_AUXX01000001.1"/>
</dbReference>
<feature type="domain" description="Tyr recombinase" evidence="6">
    <location>
        <begin position="121"/>
        <end position="305"/>
    </location>
</feature>